<proteinExistence type="predicted"/>
<dbReference type="GeneID" id="57347019"/>
<dbReference type="AlphaFoldDB" id="A0A7Y6TTN7"/>
<dbReference type="EMBL" id="JABWPM010000025">
    <property type="protein sequence ID" value="NUY98358.1"/>
    <property type="molecule type" value="Genomic_DNA"/>
</dbReference>
<reference evidence="1 2" key="1">
    <citation type="submission" date="2020-05" db="EMBL/GenBank/DDBJ databases">
        <title>Whole Genome Sequences of Enterobacteriales Associated with the International Space Station.</title>
        <authorList>
            <person name="Bharadwaj A."/>
            <person name="Daudu R."/>
            <person name="Singh N."/>
            <person name="Wood J."/>
            <person name="Debieu M."/>
            <person name="Mason C."/>
            <person name="Wang C."/>
            <person name="Venkateswaran K."/>
        </authorList>
    </citation>
    <scope>NUCLEOTIDE SEQUENCE [LARGE SCALE GENOMIC DNA]</scope>
    <source>
        <strain evidence="1 2">IF5SW-B1</strain>
    </source>
</reference>
<organism evidence="1 2">
    <name type="scientific">Pantoea brenneri</name>
    <dbReference type="NCBI Taxonomy" id="472694"/>
    <lineage>
        <taxon>Bacteria</taxon>
        <taxon>Pseudomonadati</taxon>
        <taxon>Pseudomonadota</taxon>
        <taxon>Gammaproteobacteria</taxon>
        <taxon>Enterobacterales</taxon>
        <taxon>Erwiniaceae</taxon>
        <taxon>Pantoea</taxon>
    </lineage>
</organism>
<accession>A0A7Y6TTN7</accession>
<comment type="caution">
    <text evidence="1">The sequence shown here is derived from an EMBL/GenBank/DDBJ whole genome shotgun (WGS) entry which is preliminary data.</text>
</comment>
<name>A0A7Y6TTN7_9GAMM</name>
<sequence length="81" mass="9136">MLNKPKREITEAAADALARRLADRNYGEERPDDTVARTTISLPRSLLVQLEDLAMKNKRNGIEPKSVSAIVREATEAYLRK</sequence>
<dbReference type="Proteomes" id="UP000566985">
    <property type="component" value="Unassembled WGS sequence"/>
</dbReference>
<protein>
    <recommendedName>
        <fullName evidence="3">CopG family transcriptional regulator</fullName>
    </recommendedName>
</protein>
<evidence type="ECO:0000313" key="1">
    <source>
        <dbReference type="EMBL" id="NUY98358.1"/>
    </source>
</evidence>
<dbReference type="RefSeq" id="WP_069729460.1">
    <property type="nucleotide sequence ID" value="NZ_JABWPE010000025.1"/>
</dbReference>
<gene>
    <name evidence="1" type="ORF">HU668_18035</name>
</gene>
<evidence type="ECO:0008006" key="3">
    <source>
        <dbReference type="Google" id="ProtNLM"/>
    </source>
</evidence>
<evidence type="ECO:0000313" key="2">
    <source>
        <dbReference type="Proteomes" id="UP000566985"/>
    </source>
</evidence>